<protein>
    <submittedName>
        <fullName evidence="2">Uncharacterized protein</fullName>
    </submittedName>
</protein>
<sequence length="359" mass="40709">MNKYNQILQDAVSWLKEAQDRSGSDGIAGWYDFRKQQYSAAYPETTGYIIGTLLRYGQAYEDEEAISRAIRAAKWLIEIQDQEGWIPAGLIDAKQGPAVFNTGMVLQGLLDVYVYTGDSYFLSAACKAGDWLLHHQEENGAWIETSAYTDRESLAYHVLIAWVLFRLTEIVDDPRYCKAAEKNVDWCLELQWENGYFEKNHLGRFRYALTHTIGYVLQGLAESSVYYRKTDCLHAVEKVLVQIDTLTDEDGFLSGEIDSSWKPIRSWACLTGNAQIAGVAMRMRVLGARSFEHLAKRLNHFCCQVYGAYASKRPAGLHGCHPVVEDGYMFSRVPNWAVKYLIDSLMLELGGGKYDICHT</sequence>
<dbReference type="PATRIC" id="fig|265546.4.peg.2795"/>
<evidence type="ECO:0000313" key="2">
    <source>
        <dbReference type="EMBL" id="KIP20064.1"/>
    </source>
</evidence>
<dbReference type="InterPro" id="IPR008928">
    <property type="entry name" value="6-hairpin_glycosidase_sf"/>
</dbReference>
<organism evidence="2 3">
    <name type="scientific">Anoxybacillus ayderensis</name>
    <dbReference type="NCBI Taxonomy" id="265546"/>
    <lineage>
        <taxon>Bacteria</taxon>
        <taxon>Bacillati</taxon>
        <taxon>Bacillota</taxon>
        <taxon>Bacilli</taxon>
        <taxon>Bacillales</taxon>
        <taxon>Anoxybacillaceae</taxon>
        <taxon>Anoxybacillus</taxon>
    </lineage>
</organism>
<dbReference type="GO" id="GO:0016787">
    <property type="term" value="F:hydrolase activity"/>
    <property type="evidence" value="ECO:0007669"/>
    <property type="project" value="UniProtKB-KW"/>
</dbReference>
<evidence type="ECO:0000313" key="3">
    <source>
        <dbReference type="Proteomes" id="UP000032047"/>
    </source>
</evidence>
<dbReference type="Gene3D" id="1.50.10.20">
    <property type="match status" value="1"/>
</dbReference>
<dbReference type="AlphaFoldDB" id="A0A0D0HIP5"/>
<dbReference type="EMBL" id="JXTG01000027">
    <property type="protein sequence ID" value="KIP20064.1"/>
    <property type="molecule type" value="Genomic_DNA"/>
</dbReference>
<comment type="caution">
    <text evidence="2">The sequence shown here is derived from an EMBL/GenBank/DDBJ whole genome shotgun (WGS) entry which is preliminary data.</text>
</comment>
<proteinExistence type="predicted"/>
<reference evidence="2 3" key="1">
    <citation type="submission" date="2015-01" db="EMBL/GenBank/DDBJ databases">
        <title>Genome sequence of Anoxybacillus ayderensis strain AB04.</title>
        <authorList>
            <person name="Belduz A.O."/>
            <person name="Canakci S."/>
            <person name="Chan K.-G."/>
            <person name="Kahar U.M."/>
            <person name="Yaakob A.S."/>
            <person name="Chan C.S."/>
            <person name="Goh K.M."/>
        </authorList>
    </citation>
    <scope>NUCLEOTIDE SEQUENCE [LARGE SCALE GENOMIC DNA]</scope>
    <source>
        <strain evidence="2 3">AB04</strain>
    </source>
</reference>
<dbReference type="Pfam" id="PF07470">
    <property type="entry name" value="Glyco_hydro_88"/>
    <property type="match status" value="1"/>
</dbReference>
<keyword evidence="1" id="KW-0378">Hydrolase</keyword>
<name>A0A0D0HIP5_9BACL</name>
<evidence type="ECO:0000256" key="1">
    <source>
        <dbReference type="ARBA" id="ARBA00022801"/>
    </source>
</evidence>
<keyword evidence="3" id="KW-1185">Reference proteome</keyword>
<dbReference type="InterPro" id="IPR010905">
    <property type="entry name" value="Glyco_hydro_88"/>
</dbReference>
<dbReference type="SUPFAM" id="SSF48208">
    <property type="entry name" value="Six-hairpin glycosidases"/>
    <property type="match status" value="1"/>
</dbReference>
<accession>A0A0D0HIP5</accession>
<dbReference type="RefSeq" id="WP_042536363.1">
    <property type="nucleotide sequence ID" value="NZ_JXTG01000027.1"/>
</dbReference>
<dbReference type="GO" id="GO:0005975">
    <property type="term" value="P:carbohydrate metabolic process"/>
    <property type="evidence" value="ECO:0007669"/>
    <property type="project" value="InterPro"/>
</dbReference>
<dbReference type="Proteomes" id="UP000032047">
    <property type="component" value="Unassembled WGS sequence"/>
</dbReference>
<gene>
    <name evidence="2" type="ORF">JV16_02794</name>
</gene>